<dbReference type="PANTHER" id="PTHR20275">
    <property type="entry name" value="NAD KINASE"/>
    <property type="match status" value="1"/>
</dbReference>
<dbReference type="InterPro" id="IPR016064">
    <property type="entry name" value="NAD/diacylglycerol_kinase_sf"/>
</dbReference>
<dbReference type="GO" id="GO:0005737">
    <property type="term" value="C:cytoplasm"/>
    <property type="evidence" value="ECO:0007669"/>
    <property type="project" value="UniProtKB-SubCell"/>
</dbReference>
<sequence length="294" mass="31596">MTVNPEAPQSIAVLAHPNIPRALEVAGEVGLTIQALGGNADVGSLFDEDLRKSVKAGEHDLVIALGGDGTMLRAGHLCAPVDIPLLGINIGTFGFLVELKSDQWRDYFPRLLSGDFRYEARMMLRACCVCCGEKQDPFDVINDVVVARGRYVRPINVEALLNGEHIASYVADGLIAATPTGSTAYSLAAGGPILPPEIRNILLMPVAPHLSVDRAVVLSEGSSVTMRVLSAHEAVVSVDGQPPVHLSSGDCVEVSAHEKSLLMVRFQDPNYFYRNLTVYMEHNPLLSSKSNARS</sequence>
<dbReference type="RefSeq" id="WP_087861384.1">
    <property type="nucleotide sequence ID" value="NZ_LT859958.1"/>
</dbReference>
<feature type="active site" description="Proton acceptor" evidence="6">
    <location>
        <position position="68"/>
    </location>
</feature>
<evidence type="ECO:0000256" key="6">
    <source>
        <dbReference type="HAMAP-Rule" id="MF_00361"/>
    </source>
</evidence>
<gene>
    <name evidence="7" type="primary">ppnK</name>
    <name evidence="6" type="synonym">nadK</name>
    <name evidence="7" type="ORF">CFX1CAM_0383</name>
</gene>
<feature type="binding site" evidence="6">
    <location>
        <position position="241"/>
    </location>
    <ligand>
        <name>NAD(+)</name>
        <dbReference type="ChEBI" id="CHEBI:57540"/>
    </ligand>
</feature>
<feature type="binding site" evidence="6">
    <location>
        <begin position="68"/>
        <end position="69"/>
    </location>
    <ligand>
        <name>NAD(+)</name>
        <dbReference type="ChEBI" id="CHEBI:57540"/>
    </ligand>
</feature>
<feature type="binding site" evidence="6">
    <location>
        <begin position="142"/>
        <end position="143"/>
    </location>
    <ligand>
        <name>NAD(+)</name>
        <dbReference type="ChEBI" id="CHEBI:57540"/>
    </ligand>
</feature>
<dbReference type="KEGG" id="abat:CFX1CAM_0383"/>
<dbReference type="EC" id="2.7.1.23" evidence="6"/>
<evidence type="ECO:0000313" key="7">
    <source>
        <dbReference type="EMBL" id="SMX53449.1"/>
    </source>
</evidence>
<evidence type="ECO:0000256" key="3">
    <source>
        <dbReference type="ARBA" id="ARBA00022857"/>
    </source>
</evidence>
<dbReference type="PANTHER" id="PTHR20275:SF0">
    <property type="entry name" value="NAD KINASE"/>
    <property type="match status" value="1"/>
</dbReference>
<keyword evidence="3 6" id="KW-0521">NADP</keyword>
<comment type="similarity">
    <text evidence="6">Belongs to the NAD kinase family.</text>
</comment>
<proteinExistence type="inferred from homology"/>
<dbReference type="Gene3D" id="3.40.50.10330">
    <property type="entry name" value="Probable inorganic polyphosphate/atp-NAD kinase, domain 1"/>
    <property type="match status" value="1"/>
</dbReference>
<keyword evidence="6" id="KW-0547">Nucleotide-binding</keyword>
<name>A0A1Y6K4D3_9CHLR</name>
<comment type="caution">
    <text evidence="6">Lacks conserved residue(s) required for the propagation of feature annotation.</text>
</comment>
<keyword evidence="6" id="KW-0067">ATP-binding</keyword>
<reference evidence="8" key="1">
    <citation type="submission" date="2017-05" db="EMBL/GenBank/DDBJ databases">
        <authorList>
            <person name="Kirkegaard R."/>
            <person name="Mcilroy J S."/>
        </authorList>
    </citation>
    <scope>NUCLEOTIDE SEQUENCE [LARGE SCALE GENOMIC DNA]</scope>
</reference>
<organism evidence="7 8">
    <name type="scientific">Candidatus Brevifilum fermentans</name>
    <dbReference type="NCBI Taxonomy" id="1986204"/>
    <lineage>
        <taxon>Bacteria</taxon>
        <taxon>Bacillati</taxon>
        <taxon>Chloroflexota</taxon>
        <taxon>Anaerolineae</taxon>
        <taxon>Anaerolineales</taxon>
        <taxon>Anaerolineaceae</taxon>
        <taxon>Candidatus Brevifilum</taxon>
    </lineage>
</organism>
<dbReference type="AlphaFoldDB" id="A0A1Y6K4D3"/>
<dbReference type="Gene3D" id="2.60.200.30">
    <property type="entry name" value="Probable inorganic polyphosphate/atp-NAD kinase, domain 2"/>
    <property type="match status" value="1"/>
</dbReference>
<dbReference type="InterPro" id="IPR017437">
    <property type="entry name" value="ATP-NAD_kinase_PpnK-typ_C"/>
</dbReference>
<comment type="function">
    <text evidence="6">Involved in the regulation of the intracellular balance of NAD and NADP, and is a key enzyme in the biosynthesis of NADP. Catalyzes specifically the phosphorylation on 2'-hydroxyl of the adenosine moiety of NAD to yield NADP.</text>
</comment>
<feature type="binding site" evidence="6">
    <location>
        <position position="73"/>
    </location>
    <ligand>
        <name>NAD(+)</name>
        <dbReference type="ChEBI" id="CHEBI:57540"/>
    </ligand>
</feature>
<dbReference type="EMBL" id="LT859958">
    <property type="protein sequence ID" value="SMX53449.1"/>
    <property type="molecule type" value="Genomic_DNA"/>
</dbReference>
<dbReference type="GO" id="GO:0046872">
    <property type="term" value="F:metal ion binding"/>
    <property type="evidence" value="ECO:0007669"/>
    <property type="project" value="UniProtKB-UniRule"/>
</dbReference>
<dbReference type="GO" id="GO:0019674">
    <property type="term" value="P:NAD+ metabolic process"/>
    <property type="evidence" value="ECO:0007669"/>
    <property type="project" value="InterPro"/>
</dbReference>
<dbReference type="InterPro" id="IPR002504">
    <property type="entry name" value="NADK"/>
</dbReference>
<comment type="cofactor">
    <cofactor evidence="6">
        <name>a divalent metal cation</name>
        <dbReference type="ChEBI" id="CHEBI:60240"/>
    </cofactor>
</comment>
<keyword evidence="6" id="KW-0963">Cytoplasm</keyword>
<dbReference type="SUPFAM" id="SSF111331">
    <property type="entry name" value="NAD kinase/diacylglycerol kinase-like"/>
    <property type="match status" value="1"/>
</dbReference>
<dbReference type="GO" id="GO:0003951">
    <property type="term" value="F:NAD+ kinase activity"/>
    <property type="evidence" value="ECO:0007669"/>
    <property type="project" value="UniProtKB-UniRule"/>
</dbReference>
<dbReference type="InterPro" id="IPR017438">
    <property type="entry name" value="ATP-NAD_kinase_N"/>
</dbReference>
<keyword evidence="8" id="KW-1185">Reference proteome</keyword>
<keyword evidence="2 6" id="KW-0418">Kinase</keyword>
<keyword evidence="1 6" id="KW-0808">Transferase</keyword>
<accession>A0A1Y6K4D3</accession>
<feature type="binding site" evidence="6">
    <location>
        <position position="153"/>
    </location>
    <ligand>
        <name>NAD(+)</name>
        <dbReference type="ChEBI" id="CHEBI:57540"/>
    </ligand>
</feature>
<dbReference type="Pfam" id="PF20143">
    <property type="entry name" value="NAD_kinase_C"/>
    <property type="match status" value="1"/>
</dbReference>
<dbReference type="HAMAP" id="MF_00361">
    <property type="entry name" value="NAD_kinase"/>
    <property type="match status" value="1"/>
</dbReference>
<feature type="binding site" evidence="6">
    <location>
        <position position="172"/>
    </location>
    <ligand>
        <name>NAD(+)</name>
        <dbReference type="ChEBI" id="CHEBI:57540"/>
    </ligand>
</feature>
<evidence type="ECO:0000256" key="4">
    <source>
        <dbReference type="ARBA" id="ARBA00023027"/>
    </source>
</evidence>
<evidence type="ECO:0000256" key="2">
    <source>
        <dbReference type="ARBA" id="ARBA00022777"/>
    </source>
</evidence>
<evidence type="ECO:0000256" key="5">
    <source>
        <dbReference type="ARBA" id="ARBA00047925"/>
    </source>
</evidence>
<dbReference type="OrthoDB" id="9774737at2"/>
<dbReference type="GO" id="GO:0051287">
    <property type="term" value="F:NAD binding"/>
    <property type="evidence" value="ECO:0007669"/>
    <property type="project" value="UniProtKB-ARBA"/>
</dbReference>
<feature type="binding site" evidence="6">
    <location>
        <position position="207"/>
    </location>
    <ligand>
        <name>NAD(+)</name>
        <dbReference type="ChEBI" id="CHEBI:57540"/>
    </ligand>
</feature>
<protein>
    <recommendedName>
        <fullName evidence="6">NAD kinase</fullName>
        <ecNumber evidence="6">2.7.1.23</ecNumber>
    </recommendedName>
    <alternativeName>
        <fullName evidence="6">ATP-dependent NAD kinase</fullName>
    </alternativeName>
</protein>
<dbReference type="GO" id="GO:0005524">
    <property type="term" value="F:ATP binding"/>
    <property type="evidence" value="ECO:0007669"/>
    <property type="project" value="UniProtKB-KW"/>
</dbReference>
<keyword evidence="4 6" id="KW-0520">NAD</keyword>
<dbReference type="Pfam" id="PF01513">
    <property type="entry name" value="NAD_kinase"/>
    <property type="match status" value="1"/>
</dbReference>
<comment type="catalytic activity">
    <reaction evidence="5 6">
        <text>NAD(+) + ATP = ADP + NADP(+) + H(+)</text>
        <dbReference type="Rhea" id="RHEA:18629"/>
        <dbReference type="ChEBI" id="CHEBI:15378"/>
        <dbReference type="ChEBI" id="CHEBI:30616"/>
        <dbReference type="ChEBI" id="CHEBI:57540"/>
        <dbReference type="ChEBI" id="CHEBI:58349"/>
        <dbReference type="ChEBI" id="CHEBI:456216"/>
        <dbReference type="EC" id="2.7.1.23"/>
    </reaction>
</comment>
<dbReference type="GO" id="GO:0006741">
    <property type="term" value="P:NADP+ biosynthetic process"/>
    <property type="evidence" value="ECO:0007669"/>
    <property type="project" value="UniProtKB-UniRule"/>
</dbReference>
<dbReference type="Proteomes" id="UP000195514">
    <property type="component" value="Chromosome I"/>
</dbReference>
<evidence type="ECO:0000256" key="1">
    <source>
        <dbReference type="ARBA" id="ARBA00022679"/>
    </source>
</evidence>
<comment type="subcellular location">
    <subcellularLocation>
        <location evidence="6">Cytoplasm</location>
    </subcellularLocation>
</comment>
<evidence type="ECO:0000313" key="8">
    <source>
        <dbReference type="Proteomes" id="UP000195514"/>
    </source>
</evidence>